<evidence type="ECO:0000313" key="3">
    <source>
        <dbReference type="Proteomes" id="UP000192472"/>
    </source>
</evidence>
<keyword evidence="3" id="KW-1185">Reference proteome</keyword>
<dbReference type="RefSeq" id="WP_084374347.1">
    <property type="nucleotide sequence ID" value="NZ_FWYF01000004.1"/>
</dbReference>
<keyword evidence="1" id="KW-1133">Transmembrane helix</keyword>
<dbReference type="GO" id="GO:0006508">
    <property type="term" value="P:proteolysis"/>
    <property type="evidence" value="ECO:0007669"/>
    <property type="project" value="InterPro"/>
</dbReference>
<keyword evidence="1" id="KW-0472">Membrane</keyword>
<evidence type="ECO:0000313" key="2">
    <source>
        <dbReference type="EMBL" id="SMD38292.1"/>
    </source>
</evidence>
<accession>A0A1W2GPC0</accession>
<dbReference type="OrthoDB" id="5855557at2"/>
<sequence length="270" mass="30798">MTRQIVIPVMRVFLFIVSVFIYVNGLGRHLTHDEWLVKKYPRFSVFYTSVDSADMQIYAPYFLNGLDDVERFFGVSFKNKFSIYIHPNRVSLDSVWQKDWGMPSFKSQCWMVASGVATKLDMISPKRWDSLACEHSYVDTLKTQKLIIHELVHVLHGQYGKSSDFSEINGIDWFVEGLATYVSGQCDSERMAEVKEAITQGNIPSSLANFWSGKLRYGLSGSVVIYIESEYGKDKLLELMAYSNLSEVLGALETNEANLVSGWKGYMRAQ</sequence>
<dbReference type="EMBL" id="FWYF01000004">
    <property type="protein sequence ID" value="SMD38292.1"/>
    <property type="molecule type" value="Genomic_DNA"/>
</dbReference>
<dbReference type="GO" id="GO:0004222">
    <property type="term" value="F:metalloendopeptidase activity"/>
    <property type="evidence" value="ECO:0007669"/>
    <property type="project" value="InterPro"/>
</dbReference>
<dbReference type="GO" id="GO:0008270">
    <property type="term" value="F:zinc ion binding"/>
    <property type="evidence" value="ECO:0007669"/>
    <property type="project" value="InterPro"/>
</dbReference>
<evidence type="ECO:0000256" key="1">
    <source>
        <dbReference type="SAM" id="Phobius"/>
    </source>
</evidence>
<dbReference type="Pfam" id="PF01752">
    <property type="entry name" value="Peptidase_M9"/>
    <property type="match status" value="1"/>
</dbReference>
<dbReference type="GO" id="GO:0005576">
    <property type="term" value="C:extracellular region"/>
    <property type="evidence" value="ECO:0007669"/>
    <property type="project" value="InterPro"/>
</dbReference>
<dbReference type="AlphaFoldDB" id="A0A1W2GPC0"/>
<protein>
    <submittedName>
        <fullName evidence="2">Collagenase</fullName>
    </submittedName>
</protein>
<name>A0A1W2GPC0_REIFA</name>
<organism evidence="2 3">
    <name type="scientific">Reichenbachiella faecimaris</name>
    <dbReference type="NCBI Taxonomy" id="692418"/>
    <lineage>
        <taxon>Bacteria</taxon>
        <taxon>Pseudomonadati</taxon>
        <taxon>Bacteroidota</taxon>
        <taxon>Cytophagia</taxon>
        <taxon>Cytophagales</taxon>
        <taxon>Reichenbachiellaceae</taxon>
        <taxon>Reichenbachiella</taxon>
    </lineage>
</organism>
<feature type="transmembrane region" description="Helical" evidence="1">
    <location>
        <begin position="6"/>
        <end position="23"/>
    </location>
</feature>
<proteinExistence type="predicted"/>
<gene>
    <name evidence="2" type="ORF">SAMN04488029_3730</name>
</gene>
<dbReference type="InterPro" id="IPR002169">
    <property type="entry name" value="Peptidase_M9A/M9B"/>
</dbReference>
<dbReference type="Proteomes" id="UP000192472">
    <property type="component" value="Unassembled WGS sequence"/>
</dbReference>
<reference evidence="2 3" key="1">
    <citation type="submission" date="2017-04" db="EMBL/GenBank/DDBJ databases">
        <authorList>
            <person name="Afonso C.L."/>
            <person name="Miller P.J."/>
            <person name="Scott M.A."/>
            <person name="Spackman E."/>
            <person name="Goraichik I."/>
            <person name="Dimitrov K.M."/>
            <person name="Suarez D.L."/>
            <person name="Swayne D.E."/>
        </authorList>
    </citation>
    <scope>NUCLEOTIDE SEQUENCE [LARGE SCALE GENOMIC DNA]</scope>
    <source>
        <strain evidence="2 3">DSM 26133</strain>
    </source>
</reference>
<keyword evidence="1" id="KW-0812">Transmembrane</keyword>